<comment type="caution">
    <text evidence="1">The sequence shown here is derived from an EMBL/GenBank/DDBJ whole genome shotgun (WGS) entry which is preliminary data.</text>
</comment>
<evidence type="ECO:0000313" key="2">
    <source>
        <dbReference type="Proteomes" id="UP001595607"/>
    </source>
</evidence>
<evidence type="ECO:0008006" key="3">
    <source>
        <dbReference type="Google" id="ProtNLM"/>
    </source>
</evidence>
<evidence type="ECO:0000313" key="1">
    <source>
        <dbReference type="EMBL" id="MFC3303460.1"/>
    </source>
</evidence>
<proteinExistence type="predicted"/>
<dbReference type="RefSeq" id="WP_189576049.1">
    <property type="nucleotide sequence ID" value="NZ_BMXU01000002.1"/>
</dbReference>
<organism evidence="1 2">
    <name type="scientific">Parvularcula lutaonensis</name>
    <dbReference type="NCBI Taxonomy" id="491923"/>
    <lineage>
        <taxon>Bacteria</taxon>
        <taxon>Pseudomonadati</taxon>
        <taxon>Pseudomonadota</taxon>
        <taxon>Alphaproteobacteria</taxon>
        <taxon>Parvularculales</taxon>
        <taxon>Parvularculaceae</taxon>
        <taxon>Parvularcula</taxon>
    </lineage>
</organism>
<gene>
    <name evidence="1" type="ORF">ACFONP_12030</name>
</gene>
<dbReference type="EMBL" id="JBHRVA010000003">
    <property type="protein sequence ID" value="MFC3303460.1"/>
    <property type="molecule type" value="Genomic_DNA"/>
</dbReference>
<protein>
    <recommendedName>
        <fullName evidence="3">Lipoprotein</fullName>
    </recommendedName>
</protein>
<name>A0ABV7MDA8_9PROT</name>
<accession>A0ABV7MDA8</accession>
<keyword evidence="2" id="KW-1185">Reference proteome</keyword>
<reference evidence="2" key="1">
    <citation type="journal article" date="2019" name="Int. J. Syst. Evol. Microbiol.">
        <title>The Global Catalogue of Microorganisms (GCM) 10K type strain sequencing project: providing services to taxonomists for standard genome sequencing and annotation.</title>
        <authorList>
            <consortium name="The Broad Institute Genomics Platform"/>
            <consortium name="The Broad Institute Genome Sequencing Center for Infectious Disease"/>
            <person name="Wu L."/>
            <person name="Ma J."/>
        </authorList>
    </citation>
    <scope>NUCLEOTIDE SEQUENCE [LARGE SCALE GENOMIC DNA]</scope>
    <source>
        <strain evidence="2">KCTC 22245</strain>
    </source>
</reference>
<sequence>MLKRLLPVLLLAACATSENVSERQTGPLRDTEAPDPSPLAGYAIPAGQCGMILWTRTGADIVPIFRSLDVIDATMTIDGETLPLRLLFQEGELRLGMRSQQVFQTLPDVDPEVTVEARLRWGQSFPSGSYIQGGTLALSGEDGWTRIVPVAGIAGCKA</sequence>
<dbReference type="Proteomes" id="UP001595607">
    <property type="component" value="Unassembled WGS sequence"/>
</dbReference>